<dbReference type="STRING" id="225848.Sps_04717"/>
<dbReference type="GO" id="GO:0005829">
    <property type="term" value="C:cytosol"/>
    <property type="evidence" value="ECO:0007669"/>
    <property type="project" value="TreeGrafter"/>
</dbReference>
<name>A0A1S6HW54_9GAMM</name>
<evidence type="ECO:0000256" key="1">
    <source>
        <dbReference type="ARBA" id="ARBA00004453"/>
    </source>
</evidence>
<dbReference type="InterPro" id="IPR027454">
    <property type="entry name" value="Histone_HNS_N"/>
</dbReference>
<reference evidence="7 8" key="1">
    <citation type="submission" date="2016-03" db="EMBL/GenBank/DDBJ databases">
        <title>Complete genome sequence of Shewanella psychrophila WP2, a deep sea bacterium isolated from west Pacific sediment.</title>
        <authorList>
            <person name="Xu G."/>
            <person name="Jian H."/>
        </authorList>
    </citation>
    <scope>NUCLEOTIDE SEQUENCE [LARGE SCALE GENOMIC DNA]</scope>
    <source>
        <strain evidence="7 8">WP2</strain>
    </source>
</reference>
<evidence type="ECO:0000313" key="8">
    <source>
        <dbReference type="Proteomes" id="UP000189545"/>
    </source>
</evidence>
<organism evidence="7 8">
    <name type="scientific">Shewanella psychrophila</name>
    <dbReference type="NCBI Taxonomy" id="225848"/>
    <lineage>
        <taxon>Bacteria</taxon>
        <taxon>Pseudomonadati</taxon>
        <taxon>Pseudomonadota</taxon>
        <taxon>Gammaproteobacteria</taxon>
        <taxon>Alteromonadales</taxon>
        <taxon>Shewanellaceae</taxon>
        <taxon>Shewanella</taxon>
    </lineage>
</organism>
<dbReference type="AlphaFoldDB" id="A0A1S6HW54"/>
<dbReference type="PIRSF" id="PIRSF002096">
    <property type="entry name" value="HnS"/>
    <property type="match status" value="1"/>
</dbReference>
<dbReference type="GO" id="GO:0001217">
    <property type="term" value="F:DNA-binding transcription repressor activity"/>
    <property type="evidence" value="ECO:0007669"/>
    <property type="project" value="TreeGrafter"/>
</dbReference>
<evidence type="ECO:0000256" key="3">
    <source>
        <dbReference type="ARBA" id="ARBA00022490"/>
    </source>
</evidence>
<dbReference type="GO" id="GO:0003681">
    <property type="term" value="F:bent DNA binding"/>
    <property type="evidence" value="ECO:0007669"/>
    <property type="project" value="TreeGrafter"/>
</dbReference>
<protein>
    <recommendedName>
        <fullName evidence="5">DNA-binding protein</fullName>
    </recommendedName>
</protein>
<dbReference type="EMBL" id="CP014782">
    <property type="protein sequence ID" value="AQS39800.1"/>
    <property type="molecule type" value="Genomic_DNA"/>
</dbReference>
<dbReference type="InterPro" id="IPR037150">
    <property type="entry name" value="H-NS_C_dom_sf"/>
</dbReference>
<evidence type="ECO:0000256" key="2">
    <source>
        <dbReference type="ARBA" id="ARBA00010610"/>
    </source>
</evidence>
<dbReference type="RefSeq" id="WP_077754656.1">
    <property type="nucleotide sequence ID" value="NZ_CP014782.1"/>
</dbReference>
<comment type="subcellular location">
    <subcellularLocation>
        <location evidence="1">Cytoplasm</location>
        <location evidence="1">Nucleoid</location>
    </subcellularLocation>
</comment>
<dbReference type="Proteomes" id="UP000189545">
    <property type="component" value="Chromosome"/>
</dbReference>
<dbReference type="GO" id="GO:0003680">
    <property type="term" value="F:minor groove of adenine-thymine-rich DNA binding"/>
    <property type="evidence" value="ECO:0007669"/>
    <property type="project" value="TreeGrafter"/>
</dbReference>
<comment type="similarity">
    <text evidence="2 5">Belongs to the histone-like protein H-NS family.</text>
</comment>
<accession>A0A1S6HW54</accession>
<dbReference type="GO" id="GO:0032993">
    <property type="term" value="C:protein-DNA complex"/>
    <property type="evidence" value="ECO:0007669"/>
    <property type="project" value="TreeGrafter"/>
</dbReference>
<evidence type="ECO:0000313" key="7">
    <source>
        <dbReference type="EMBL" id="AQS39800.1"/>
    </source>
</evidence>
<feature type="domain" description="DNA-binding protein H-NS-like C-terminal" evidence="6">
    <location>
        <begin position="82"/>
        <end position="128"/>
    </location>
</feature>
<keyword evidence="3" id="KW-0963">Cytoplasm</keyword>
<dbReference type="InterPro" id="IPR001801">
    <property type="entry name" value="Histone_HNS"/>
</dbReference>
<dbReference type="Pfam" id="PF22470">
    <property type="entry name" value="Histone_HNS_N"/>
    <property type="match status" value="1"/>
</dbReference>
<dbReference type="GO" id="GO:0009295">
    <property type="term" value="C:nucleoid"/>
    <property type="evidence" value="ECO:0007669"/>
    <property type="project" value="UniProtKB-SubCell"/>
</dbReference>
<dbReference type="SUPFAM" id="SSF81273">
    <property type="entry name" value="H-NS histone-like proteins"/>
    <property type="match status" value="2"/>
</dbReference>
<dbReference type="OrthoDB" id="6088948at2"/>
<dbReference type="Gene3D" id="4.10.430.10">
    <property type="entry name" value="Histone-like protein H-NS, C-terminal domain"/>
    <property type="match status" value="1"/>
</dbReference>
<dbReference type="GO" id="GO:0030527">
    <property type="term" value="F:structural constituent of chromatin"/>
    <property type="evidence" value="ECO:0007669"/>
    <property type="project" value="InterPro"/>
</dbReference>
<keyword evidence="4 5" id="KW-0238">DNA-binding</keyword>
<dbReference type="GO" id="GO:0046983">
    <property type="term" value="F:protein dimerization activity"/>
    <property type="evidence" value="ECO:0007669"/>
    <property type="project" value="InterPro"/>
</dbReference>
<dbReference type="SMART" id="SM00528">
    <property type="entry name" value="HNS"/>
    <property type="match status" value="1"/>
</dbReference>
<keyword evidence="8" id="KW-1185">Reference proteome</keyword>
<dbReference type="PANTHER" id="PTHR38097">
    <property type="match status" value="1"/>
</dbReference>
<dbReference type="Pfam" id="PF00816">
    <property type="entry name" value="Histone_HNS"/>
    <property type="match status" value="1"/>
</dbReference>
<dbReference type="Gene3D" id="1.10.287.1050">
    <property type="entry name" value="H-NS histone-like proteins"/>
    <property type="match status" value="1"/>
</dbReference>
<dbReference type="GO" id="GO:0000976">
    <property type="term" value="F:transcription cis-regulatory region binding"/>
    <property type="evidence" value="ECO:0007669"/>
    <property type="project" value="TreeGrafter"/>
</dbReference>
<proteinExistence type="inferred from homology"/>
<dbReference type="KEGG" id="spsw:Sps_04717"/>
<dbReference type="InterPro" id="IPR054180">
    <property type="entry name" value="H-NS-like_N"/>
</dbReference>
<sequence>MSEFLATLTHGRRFKAAVTDLPVEELKLFQDKLNKLIDDREAQIAADLEINAERNAQIDAIRKQMAELGLSADDIEAVKAPKKKRDPRPAKYSIEVNGETITWTGQGRMPTVFKKELDDGFEMNDFLIKP</sequence>
<dbReference type="InterPro" id="IPR027444">
    <property type="entry name" value="H-NS_C_dom"/>
</dbReference>
<dbReference type="PANTHER" id="PTHR38097:SF2">
    <property type="entry name" value="DNA-BINDING PROTEIN STPA"/>
    <property type="match status" value="1"/>
</dbReference>
<evidence type="ECO:0000256" key="4">
    <source>
        <dbReference type="ARBA" id="ARBA00023125"/>
    </source>
</evidence>
<evidence type="ECO:0000256" key="5">
    <source>
        <dbReference type="PIRNR" id="PIRNR002096"/>
    </source>
</evidence>
<gene>
    <name evidence="7" type="ORF">Sps_04717</name>
</gene>
<evidence type="ECO:0000259" key="6">
    <source>
        <dbReference type="SMART" id="SM00528"/>
    </source>
</evidence>